<evidence type="ECO:0000313" key="3">
    <source>
        <dbReference type="Proteomes" id="UP001225356"/>
    </source>
</evidence>
<gene>
    <name evidence="2" type="ORF">J2853_002588</name>
</gene>
<name>A0ABT9Q9G3_9ACTN</name>
<proteinExistence type="predicted"/>
<reference evidence="2 3" key="1">
    <citation type="submission" date="2023-07" db="EMBL/GenBank/DDBJ databases">
        <title>Sequencing the genomes of 1000 actinobacteria strains.</title>
        <authorList>
            <person name="Klenk H.-P."/>
        </authorList>
    </citation>
    <scope>NUCLEOTIDE SEQUENCE [LARGE SCALE GENOMIC DNA]</scope>
    <source>
        <strain evidence="2 3">DSM 46740</strain>
    </source>
</reference>
<accession>A0ABT9Q9G3</accession>
<dbReference type="Proteomes" id="UP001225356">
    <property type="component" value="Unassembled WGS sequence"/>
</dbReference>
<protein>
    <submittedName>
        <fullName evidence="2">Uncharacterized protein</fullName>
    </submittedName>
</protein>
<sequence length="163" mass="18162">MTNEQRDPDGDAENPTADSAQATEDAPTERIKLAHTVPIRPDGWPDWLGRRPMTSTDRAKIRQALDAGLPEGPLTDPGPFLCYLTIDGLDRETDHRKATRLRGRIHAAARSAAEGRHTTYHATDATITIGIRGPDAHERINQLRHALDKLITKHGWTTRDQPR</sequence>
<evidence type="ECO:0000313" key="2">
    <source>
        <dbReference type="EMBL" id="MDP9843377.1"/>
    </source>
</evidence>
<feature type="region of interest" description="Disordered" evidence="1">
    <location>
        <begin position="1"/>
        <end position="29"/>
    </location>
</feature>
<dbReference type="RefSeq" id="WP_307557561.1">
    <property type="nucleotide sequence ID" value="NZ_JAUSQU010000001.1"/>
</dbReference>
<organism evidence="2 3">
    <name type="scientific">Streptosporangium lutulentum</name>
    <dbReference type="NCBI Taxonomy" id="1461250"/>
    <lineage>
        <taxon>Bacteria</taxon>
        <taxon>Bacillati</taxon>
        <taxon>Actinomycetota</taxon>
        <taxon>Actinomycetes</taxon>
        <taxon>Streptosporangiales</taxon>
        <taxon>Streptosporangiaceae</taxon>
        <taxon>Streptosporangium</taxon>
    </lineage>
</organism>
<dbReference type="EMBL" id="JAUSQU010000001">
    <property type="protein sequence ID" value="MDP9843377.1"/>
    <property type="molecule type" value="Genomic_DNA"/>
</dbReference>
<comment type="caution">
    <text evidence="2">The sequence shown here is derived from an EMBL/GenBank/DDBJ whole genome shotgun (WGS) entry which is preliminary data.</text>
</comment>
<evidence type="ECO:0000256" key="1">
    <source>
        <dbReference type="SAM" id="MobiDB-lite"/>
    </source>
</evidence>
<keyword evidence="3" id="KW-1185">Reference proteome</keyword>